<protein>
    <submittedName>
        <fullName evidence="1">Uncharacterized protein</fullName>
    </submittedName>
</protein>
<organism evidence="1 2">
    <name type="scientific">Actinoplanes siamensis</name>
    <dbReference type="NCBI Taxonomy" id="1223317"/>
    <lineage>
        <taxon>Bacteria</taxon>
        <taxon>Bacillati</taxon>
        <taxon>Actinomycetota</taxon>
        <taxon>Actinomycetes</taxon>
        <taxon>Micromonosporales</taxon>
        <taxon>Micromonosporaceae</taxon>
        <taxon>Actinoplanes</taxon>
    </lineage>
</organism>
<dbReference type="RefSeq" id="WP_203684003.1">
    <property type="nucleotide sequence ID" value="NZ_BOMW01000066.1"/>
</dbReference>
<sequence>MTTYAEKLKRARRARRTVDICLAGDLVDEFEKLAKQLQEAQARQTASTSLEDSGEVVTIAEQMEALRPQIQELTEPFVLQAISGTKYRTLKAQHPPREGDDGQVIDQDKVLNVNIDEFAEPLIRACLAEPQFNDELWAETMEELTDGQWDALVNAAILVNEGRLTVPFSPVASEIVQRNSSE</sequence>
<dbReference type="Proteomes" id="UP000629619">
    <property type="component" value="Unassembled WGS sequence"/>
</dbReference>
<evidence type="ECO:0000313" key="1">
    <source>
        <dbReference type="EMBL" id="GIF08653.1"/>
    </source>
</evidence>
<reference evidence="1" key="1">
    <citation type="submission" date="2021-01" db="EMBL/GenBank/DDBJ databases">
        <title>Whole genome shotgun sequence of Actinoplanes siamensis NBRC 109076.</title>
        <authorList>
            <person name="Komaki H."/>
            <person name="Tamura T."/>
        </authorList>
    </citation>
    <scope>NUCLEOTIDE SEQUENCE</scope>
    <source>
        <strain evidence="1">NBRC 109076</strain>
    </source>
</reference>
<evidence type="ECO:0000313" key="2">
    <source>
        <dbReference type="Proteomes" id="UP000629619"/>
    </source>
</evidence>
<proteinExistence type="predicted"/>
<comment type="caution">
    <text evidence="1">The sequence shown here is derived from an EMBL/GenBank/DDBJ whole genome shotgun (WGS) entry which is preliminary data.</text>
</comment>
<keyword evidence="2" id="KW-1185">Reference proteome</keyword>
<name>A0A919NCJ4_9ACTN</name>
<dbReference type="EMBL" id="BOMW01000066">
    <property type="protein sequence ID" value="GIF08653.1"/>
    <property type="molecule type" value="Genomic_DNA"/>
</dbReference>
<accession>A0A919NCJ4</accession>
<dbReference type="AlphaFoldDB" id="A0A919NCJ4"/>
<gene>
    <name evidence="1" type="ORF">Asi03nite_61910</name>
</gene>